<reference evidence="5" key="1">
    <citation type="journal article" date="2020" name="Stud. Mycol.">
        <title>101 Dothideomycetes genomes: a test case for predicting lifestyles and emergence of pathogens.</title>
        <authorList>
            <person name="Haridas S."/>
            <person name="Albert R."/>
            <person name="Binder M."/>
            <person name="Bloem J."/>
            <person name="Labutti K."/>
            <person name="Salamov A."/>
            <person name="Andreopoulos B."/>
            <person name="Baker S."/>
            <person name="Barry K."/>
            <person name="Bills G."/>
            <person name="Bluhm B."/>
            <person name="Cannon C."/>
            <person name="Castanera R."/>
            <person name="Culley D."/>
            <person name="Daum C."/>
            <person name="Ezra D."/>
            <person name="Gonzalez J."/>
            <person name="Henrissat B."/>
            <person name="Kuo A."/>
            <person name="Liang C."/>
            <person name="Lipzen A."/>
            <person name="Lutzoni F."/>
            <person name="Magnuson J."/>
            <person name="Mondo S."/>
            <person name="Nolan M."/>
            <person name="Ohm R."/>
            <person name="Pangilinan J."/>
            <person name="Park H.-J."/>
            <person name="Ramirez L."/>
            <person name="Alfaro M."/>
            <person name="Sun H."/>
            <person name="Tritt A."/>
            <person name="Yoshinaga Y."/>
            <person name="Zwiers L.-H."/>
            <person name="Turgeon B."/>
            <person name="Goodwin S."/>
            <person name="Spatafora J."/>
            <person name="Crous P."/>
            <person name="Grigoriev I."/>
        </authorList>
    </citation>
    <scope>NUCLEOTIDE SEQUENCE</scope>
    <source>
        <strain evidence="5">CBS 269.34</strain>
    </source>
</reference>
<evidence type="ECO:0000256" key="4">
    <source>
        <dbReference type="SAM" id="MobiDB-lite"/>
    </source>
</evidence>
<dbReference type="GO" id="GO:0005737">
    <property type="term" value="C:cytoplasm"/>
    <property type="evidence" value="ECO:0007669"/>
    <property type="project" value="TreeGrafter"/>
</dbReference>
<evidence type="ECO:0000256" key="1">
    <source>
        <dbReference type="ARBA" id="ARBA00009049"/>
    </source>
</evidence>
<keyword evidence="3" id="KW-0143">Chaperone</keyword>
<dbReference type="GO" id="GO:0005085">
    <property type="term" value="F:guanyl-nucleotide exchange factor activity"/>
    <property type="evidence" value="ECO:0007669"/>
    <property type="project" value="UniProtKB-KW"/>
</dbReference>
<organism evidence="5 6">
    <name type="scientific">Lophium mytilinum</name>
    <dbReference type="NCBI Taxonomy" id="390894"/>
    <lineage>
        <taxon>Eukaryota</taxon>
        <taxon>Fungi</taxon>
        <taxon>Dikarya</taxon>
        <taxon>Ascomycota</taxon>
        <taxon>Pezizomycotina</taxon>
        <taxon>Dothideomycetes</taxon>
        <taxon>Pleosporomycetidae</taxon>
        <taxon>Mytilinidiales</taxon>
        <taxon>Mytilinidiaceae</taxon>
        <taxon>Lophium</taxon>
    </lineage>
</organism>
<evidence type="ECO:0000313" key="6">
    <source>
        <dbReference type="Proteomes" id="UP000799750"/>
    </source>
</evidence>
<name>A0A6A6QRG8_9PEZI</name>
<dbReference type="Pfam" id="PF10165">
    <property type="entry name" value="Ric8"/>
    <property type="match status" value="1"/>
</dbReference>
<keyword evidence="2" id="KW-0344">Guanine-nucleotide releasing factor</keyword>
<dbReference type="PANTHER" id="PTHR12425:SF5">
    <property type="entry name" value="SYNEMBRYN"/>
    <property type="match status" value="1"/>
</dbReference>
<comment type="similarity">
    <text evidence="1">Belongs to the synembryn family.</text>
</comment>
<keyword evidence="6" id="KW-1185">Reference proteome</keyword>
<proteinExistence type="inferred from homology"/>
<evidence type="ECO:0000313" key="5">
    <source>
        <dbReference type="EMBL" id="KAF2494754.1"/>
    </source>
</evidence>
<dbReference type="PANTHER" id="PTHR12425">
    <property type="entry name" value="SYNEMBRYN"/>
    <property type="match status" value="1"/>
</dbReference>
<evidence type="ECO:0008006" key="7">
    <source>
        <dbReference type="Google" id="ProtNLM"/>
    </source>
</evidence>
<evidence type="ECO:0000256" key="2">
    <source>
        <dbReference type="ARBA" id="ARBA00022658"/>
    </source>
</evidence>
<dbReference type="GO" id="GO:0007186">
    <property type="term" value="P:G protein-coupled receptor signaling pathway"/>
    <property type="evidence" value="ECO:0007669"/>
    <property type="project" value="TreeGrafter"/>
</dbReference>
<dbReference type="InterPro" id="IPR019318">
    <property type="entry name" value="Gua_nucleotide_exch_fac_Ric8"/>
</dbReference>
<sequence length="469" mass="52526">MAPATDSSTMMPYSGKAKLEQVTSIFAKLKTDLEQTNLLPQQRNTLLEELKVHGRAAENADPIFTRNGIEILARYGFENSNSATSREALRCLANALLLQPKTRQILNDNTDDEFLISRILFLLTYNSDLDFDSLVRSHQLADSINAAIARHAKRYSKSSRRLSYDNPMSMNTMALSETLKLMFNITHHYPDLQPMFTKSIPHIFKILVRHKIPSPPLEQPVNYLINALINLDLESTDKSPKSFSHCPVFPKFDAKCNAEHLINILDQAISVYPEAELDTAVSPVLTLIRRVYEIAPDSVKTYMQWLLLPTDDERSRPLGKSDTLSARLLRLSTSAMTPTMRGNVSSMLFELSGKDAAKFVHNVGYGFASGFLMSHNIAMPESAMDAYADGEGGKEGEGVPVNPITGQRLDAEEVDQGPPMTREEKEREAERLFVLFERLKATGVMNVENPVARAVQEGRFEELDDDADE</sequence>
<dbReference type="GO" id="GO:0001965">
    <property type="term" value="F:G-protein alpha-subunit binding"/>
    <property type="evidence" value="ECO:0007669"/>
    <property type="project" value="TreeGrafter"/>
</dbReference>
<dbReference type="AlphaFoldDB" id="A0A6A6QRG8"/>
<evidence type="ECO:0000256" key="3">
    <source>
        <dbReference type="ARBA" id="ARBA00023186"/>
    </source>
</evidence>
<accession>A0A6A6QRG8</accession>
<dbReference type="Proteomes" id="UP000799750">
    <property type="component" value="Unassembled WGS sequence"/>
</dbReference>
<dbReference type="EMBL" id="MU004190">
    <property type="protein sequence ID" value="KAF2494754.1"/>
    <property type="molecule type" value="Genomic_DNA"/>
</dbReference>
<feature type="region of interest" description="Disordered" evidence="4">
    <location>
        <begin position="391"/>
        <end position="426"/>
    </location>
</feature>
<dbReference type="OrthoDB" id="5585685at2759"/>
<protein>
    <recommendedName>
        <fullName evidence="7">Guanine nucleotide exchange factor</fullName>
    </recommendedName>
</protein>
<gene>
    <name evidence="5" type="ORF">BU16DRAFT_589908</name>
</gene>